<reference evidence="2" key="1">
    <citation type="submission" date="2018-05" db="EMBL/GenBank/DDBJ databases">
        <authorList>
            <person name="Lanie J.A."/>
            <person name="Ng W.-L."/>
            <person name="Kazmierczak K.M."/>
            <person name="Andrzejewski T.M."/>
            <person name="Davidsen T.M."/>
            <person name="Wayne K.J."/>
            <person name="Tettelin H."/>
            <person name="Glass J.I."/>
            <person name="Rusch D."/>
            <person name="Podicherti R."/>
            <person name="Tsui H.-C.T."/>
            <person name="Winkler M.E."/>
        </authorList>
    </citation>
    <scope>NUCLEOTIDE SEQUENCE</scope>
</reference>
<organism evidence="2">
    <name type="scientific">marine metagenome</name>
    <dbReference type="NCBI Taxonomy" id="408172"/>
    <lineage>
        <taxon>unclassified sequences</taxon>
        <taxon>metagenomes</taxon>
        <taxon>ecological metagenomes</taxon>
    </lineage>
</organism>
<evidence type="ECO:0000313" key="2">
    <source>
        <dbReference type="EMBL" id="SVD29071.1"/>
    </source>
</evidence>
<dbReference type="EMBL" id="UINC01141375">
    <property type="protein sequence ID" value="SVD29071.1"/>
    <property type="molecule type" value="Genomic_DNA"/>
</dbReference>
<feature type="compositionally biased region" description="Basic residues" evidence="1">
    <location>
        <begin position="10"/>
        <end position="24"/>
    </location>
</feature>
<proteinExistence type="predicted"/>
<name>A0A382U5L3_9ZZZZ</name>
<gene>
    <name evidence="2" type="ORF">METZ01_LOCUS381925</name>
</gene>
<sequence>MHNFDDNKPRKSKNPYRRHDKHKSASVLEPEAQKVLEELPSWMQRRIQGSNLH</sequence>
<protein>
    <submittedName>
        <fullName evidence="2">Uncharacterized protein</fullName>
    </submittedName>
</protein>
<accession>A0A382U5L3</accession>
<feature type="region of interest" description="Disordered" evidence="1">
    <location>
        <begin position="1"/>
        <end position="32"/>
    </location>
</feature>
<evidence type="ECO:0000256" key="1">
    <source>
        <dbReference type="SAM" id="MobiDB-lite"/>
    </source>
</evidence>
<dbReference type="AlphaFoldDB" id="A0A382U5L3"/>